<gene>
    <name evidence="2" type="ORF">ENM84_01860</name>
</gene>
<keyword evidence="1" id="KW-0472">Membrane</keyword>
<evidence type="ECO:0000256" key="1">
    <source>
        <dbReference type="SAM" id="Phobius"/>
    </source>
</evidence>
<dbReference type="Pfam" id="PF06695">
    <property type="entry name" value="Sm_multidrug_ex"/>
    <property type="match status" value="1"/>
</dbReference>
<protein>
    <submittedName>
        <fullName evidence="2">Ligand-binding protein SH3</fullName>
    </submittedName>
</protein>
<proteinExistence type="predicted"/>
<feature type="transmembrane region" description="Helical" evidence="1">
    <location>
        <begin position="133"/>
        <end position="159"/>
    </location>
</feature>
<name>A0A7C5TF32_9CREN</name>
<sequence length="165" mass="18464">MDSIIKYIFIFVLSLIPTIEVRGSIPMTFILFRNSYEASIALVIAIVSNLIIAPILFLVLDWFNDMIMSSKRFPSLLRNIYLSVLRYARSKGSRINRYSLVGLMLFVAIPLPGTGAWTGSIVAYVFGFDKKRSIIAIELGVVVASLIVLSATVLGIEILRRIFML</sequence>
<feature type="transmembrane region" description="Helical" evidence="1">
    <location>
        <begin position="98"/>
        <end position="127"/>
    </location>
</feature>
<accession>A0A7C5TF32</accession>
<comment type="caution">
    <text evidence="2">The sequence shown here is derived from an EMBL/GenBank/DDBJ whole genome shotgun (WGS) entry which is preliminary data.</text>
</comment>
<organism evidence="2">
    <name type="scientific">Ignisphaera aggregans</name>
    <dbReference type="NCBI Taxonomy" id="334771"/>
    <lineage>
        <taxon>Archaea</taxon>
        <taxon>Thermoproteota</taxon>
        <taxon>Thermoprotei</taxon>
        <taxon>Desulfurococcales</taxon>
        <taxon>Desulfurococcaceae</taxon>
        <taxon>Ignisphaera</taxon>
    </lineage>
</organism>
<keyword evidence="1" id="KW-1133">Transmembrane helix</keyword>
<feature type="transmembrane region" description="Helical" evidence="1">
    <location>
        <begin position="38"/>
        <end position="63"/>
    </location>
</feature>
<dbReference type="PANTHER" id="PTHR36007">
    <property type="entry name" value="TRANSPORT PROTEIN-RELATED"/>
    <property type="match status" value="1"/>
</dbReference>
<evidence type="ECO:0000313" key="2">
    <source>
        <dbReference type="EMBL" id="HHP81392.1"/>
    </source>
</evidence>
<keyword evidence="1" id="KW-0812">Transmembrane</keyword>
<reference evidence="2" key="1">
    <citation type="journal article" date="2020" name="mSystems">
        <title>Genome- and Community-Level Interaction Insights into Carbon Utilization and Element Cycling Functions of Hydrothermarchaeota in Hydrothermal Sediment.</title>
        <authorList>
            <person name="Zhou Z."/>
            <person name="Liu Y."/>
            <person name="Xu W."/>
            <person name="Pan J."/>
            <person name="Luo Z.H."/>
            <person name="Li M."/>
        </authorList>
    </citation>
    <scope>NUCLEOTIDE SEQUENCE [LARGE SCALE GENOMIC DNA]</scope>
    <source>
        <strain evidence="2">SpSt-1121</strain>
    </source>
</reference>
<dbReference type="EMBL" id="DRZI01000069">
    <property type="protein sequence ID" value="HHP81392.1"/>
    <property type="molecule type" value="Genomic_DNA"/>
</dbReference>
<dbReference type="PANTHER" id="PTHR36007:SF2">
    <property type="entry name" value="TRANSPORT PROTEIN-RELATED"/>
    <property type="match status" value="1"/>
</dbReference>
<dbReference type="InterPro" id="IPR009577">
    <property type="entry name" value="Sm_multidrug_ex"/>
</dbReference>
<dbReference type="AlphaFoldDB" id="A0A7C5TF32"/>
<feature type="transmembrane region" description="Helical" evidence="1">
    <location>
        <begin position="7"/>
        <end position="32"/>
    </location>
</feature>